<dbReference type="Proteomes" id="UP000509120">
    <property type="component" value="Chromosome"/>
</dbReference>
<evidence type="ECO:0000313" key="2">
    <source>
        <dbReference type="EMBL" id="CAD0154698.1"/>
    </source>
</evidence>
<organism evidence="2 3">
    <name type="scientific">Streptococcus thermophilus</name>
    <dbReference type="NCBI Taxonomy" id="1308"/>
    <lineage>
        <taxon>Bacteria</taxon>
        <taxon>Bacillati</taxon>
        <taxon>Bacillota</taxon>
        <taxon>Bacilli</taxon>
        <taxon>Lactobacillales</taxon>
        <taxon>Streptococcaceae</taxon>
        <taxon>Streptococcus</taxon>
    </lineage>
</organism>
<gene>
    <name evidence="2" type="ORF">STHERMO_0584</name>
</gene>
<dbReference type="AlphaFoldDB" id="A0AAU9H6L9"/>
<feature type="transmembrane region" description="Helical" evidence="1">
    <location>
        <begin position="50"/>
        <end position="68"/>
    </location>
</feature>
<sequence length="101" mass="11659">MNYVIFTYSIILLLSTYFGHKKKLGVSTVSVVLVFILCFSALFGLSYSNIFLKLLISMILLLISVSFFSDRKKSGKKINYTHHCIRLLIHLLMIGCLFLWF</sequence>
<reference evidence="2 3" key="1">
    <citation type="submission" date="2020-06" db="EMBL/GenBank/DDBJ databases">
        <authorList>
            <person name="Chuat V."/>
        </authorList>
    </citation>
    <scope>NUCLEOTIDE SEQUENCE [LARGE SCALE GENOMIC DNA]</scope>
    <source>
        <strain evidence="2">STH_CIRM_1046</strain>
    </source>
</reference>
<keyword evidence="1" id="KW-0472">Membrane</keyword>
<keyword evidence="1" id="KW-0812">Transmembrane</keyword>
<name>A0AAU9H6L9_STRTR</name>
<feature type="transmembrane region" description="Helical" evidence="1">
    <location>
        <begin position="80"/>
        <end position="100"/>
    </location>
</feature>
<protein>
    <submittedName>
        <fullName evidence="2">Uncharacterized protein</fullName>
    </submittedName>
</protein>
<proteinExistence type="predicted"/>
<feature type="transmembrane region" description="Helical" evidence="1">
    <location>
        <begin position="24"/>
        <end position="44"/>
    </location>
</feature>
<dbReference type="EMBL" id="LR822030">
    <property type="protein sequence ID" value="CAD0154698.1"/>
    <property type="molecule type" value="Genomic_DNA"/>
</dbReference>
<keyword evidence="1" id="KW-1133">Transmembrane helix</keyword>
<accession>A0AAU9H6L9</accession>
<evidence type="ECO:0000313" key="3">
    <source>
        <dbReference type="Proteomes" id="UP000509120"/>
    </source>
</evidence>
<evidence type="ECO:0000256" key="1">
    <source>
        <dbReference type="SAM" id="Phobius"/>
    </source>
</evidence>